<dbReference type="InterPro" id="IPR004925">
    <property type="entry name" value="HpaB/PvcC/4-BUDH"/>
</dbReference>
<dbReference type="Gene3D" id="1.10.3140.10">
    <property type="entry name" value="4-hydroxybutyryl-coa dehydratase, domain 1"/>
    <property type="match status" value="1"/>
</dbReference>
<evidence type="ECO:0000256" key="3">
    <source>
        <dbReference type="ARBA" id="ARBA00023002"/>
    </source>
</evidence>
<name>A0AAW9D0Z4_BURTH</name>
<accession>A0AAW9D0Z4</accession>
<dbReference type="GO" id="GO:0016627">
    <property type="term" value="F:oxidoreductase activity, acting on the CH-CH group of donors"/>
    <property type="evidence" value="ECO:0007669"/>
    <property type="project" value="InterPro"/>
</dbReference>
<dbReference type="Proteomes" id="UP001272137">
    <property type="component" value="Unassembled WGS sequence"/>
</dbReference>
<gene>
    <name evidence="7" type="primary">nphA1</name>
    <name evidence="7" type="ORF">C7S16_5938</name>
</gene>
<protein>
    <submittedName>
        <fullName evidence="7">4-nitrophenol 2-monooxygenase, oxygenase component</fullName>
        <ecNumber evidence="7">1.14.13.29</ecNumber>
    </submittedName>
</protein>
<evidence type="ECO:0000256" key="4">
    <source>
        <dbReference type="PIRSR" id="PIRSR000331-2"/>
    </source>
</evidence>
<dbReference type="InterPro" id="IPR024674">
    <property type="entry name" value="HpaB/PvcC/4-BUDH_N"/>
</dbReference>
<dbReference type="EC" id="1.14.13.29" evidence="7"/>
<evidence type="ECO:0000259" key="5">
    <source>
        <dbReference type="Pfam" id="PF03241"/>
    </source>
</evidence>
<reference evidence="7" key="1">
    <citation type="submission" date="2018-08" db="EMBL/GenBank/DDBJ databases">
        <title>Identification of Burkholderia cepacia strains that express a Burkholderia pseudomallei-like capsular polysaccharide.</title>
        <authorList>
            <person name="Burtnick M.N."/>
            <person name="Vongsouvath M."/>
            <person name="Newton P."/>
            <person name="Wuthiekanun V."/>
            <person name="Limmathurotsakul D."/>
            <person name="Brett P.J."/>
            <person name="Chantratita N."/>
            <person name="Dance D.A."/>
        </authorList>
    </citation>
    <scope>NUCLEOTIDE SEQUENCE</scope>
    <source>
        <strain evidence="7">SBXCC001</strain>
    </source>
</reference>
<dbReference type="PANTHER" id="PTHR36117:SF3">
    <property type="entry name" value="4-HYDROXYPHENYLACETATE 3-MONOOXYGENASE-RELATED"/>
    <property type="match status" value="1"/>
</dbReference>
<organism evidence="7 8">
    <name type="scientific">Burkholderia thailandensis</name>
    <dbReference type="NCBI Taxonomy" id="57975"/>
    <lineage>
        <taxon>Bacteria</taxon>
        <taxon>Pseudomonadati</taxon>
        <taxon>Pseudomonadota</taxon>
        <taxon>Betaproteobacteria</taxon>
        <taxon>Burkholderiales</taxon>
        <taxon>Burkholderiaceae</taxon>
        <taxon>Burkholderia</taxon>
        <taxon>pseudomallei group</taxon>
    </lineage>
</organism>
<dbReference type="InterPro" id="IPR024719">
    <property type="entry name" value="HpaB/PvcC/4-BUDH_C"/>
</dbReference>
<keyword evidence="1" id="KW-0285">Flavoprotein</keyword>
<dbReference type="PIRSF" id="PIRSF000331">
    <property type="entry name" value="HpaA_HpaB"/>
    <property type="match status" value="1"/>
</dbReference>
<dbReference type="EMBL" id="QXCT01000001">
    <property type="protein sequence ID" value="MDW9253661.1"/>
    <property type="molecule type" value="Genomic_DNA"/>
</dbReference>
<comment type="caution">
    <text evidence="7">The sequence shown here is derived from an EMBL/GenBank/DDBJ whole genome shotgun (WGS) entry which is preliminary data.</text>
</comment>
<dbReference type="InterPro" id="IPR036250">
    <property type="entry name" value="AcylCo_DH-like_C"/>
</dbReference>
<evidence type="ECO:0000256" key="2">
    <source>
        <dbReference type="ARBA" id="ARBA00022827"/>
    </source>
</evidence>
<dbReference type="SUPFAM" id="SSF47203">
    <property type="entry name" value="Acyl-CoA dehydrogenase C-terminal domain-like"/>
    <property type="match status" value="1"/>
</dbReference>
<evidence type="ECO:0000256" key="1">
    <source>
        <dbReference type="ARBA" id="ARBA00022630"/>
    </source>
</evidence>
<keyword evidence="2 4" id="KW-0274">FAD</keyword>
<dbReference type="AlphaFoldDB" id="A0AAW9D0Z4"/>
<feature type="binding site" evidence="4">
    <location>
        <position position="183"/>
    </location>
    <ligand>
        <name>FAD</name>
        <dbReference type="ChEBI" id="CHEBI:57692"/>
    </ligand>
</feature>
<evidence type="ECO:0000259" key="6">
    <source>
        <dbReference type="Pfam" id="PF11794"/>
    </source>
</evidence>
<proteinExistence type="predicted"/>
<feature type="binding site" evidence="4">
    <location>
        <begin position="142"/>
        <end position="144"/>
    </location>
    <ligand>
        <name>FAD</name>
        <dbReference type="ChEBI" id="CHEBI:57692"/>
    </ligand>
</feature>
<feature type="domain" description="HpaB/PvcC/4-BUDH N-terminal" evidence="6">
    <location>
        <begin position="5"/>
        <end position="267"/>
    </location>
</feature>
<keyword evidence="3 7" id="KW-0560">Oxidoreductase</keyword>
<dbReference type="Gene3D" id="2.40.110.10">
    <property type="entry name" value="Butyryl-CoA Dehydrogenase, subunit A, domain 2"/>
    <property type="match status" value="1"/>
</dbReference>
<sequence length="501" mass="55204">MTLMTGNDYLDSLRDGRNVYLGGERIADVTSHRAFRNAARSIASLYDALHGEHRERLTAPDRHGQITHRFFKPSESADDLLAAQDAIELWSRMTYGFMGRTPDYKAAFMSGLEAGADYYGDFRRNAADWYKRFAGSGLYLNHAIINPPLDRSKAIHDMRDVFVHVVGETDSGIVVSGVKMLATAGALTNATFVAPVASALLEPGKADDFAVVFFARMDNPGLSLMCRPSYEAAATSPFDAPLSSRFDENDGVLIFDRALIPWEDVLVYRDVKRATGFYAASGFANLYNFQSGIRLAVKLELMIGLLSLGTQANGTQSFRGIQAALGELISLWHLLKTITSAMARDPERAPSGVVVPKLQYASALRIQVPQIWKRVRELMEAALGGSPLVTVSGAADLLDPQVKGLIDAYYRGAALEPAQRIKLFKLIWDATGSEFGSRHSVYETHYSGNFDQIRLDSLTWATRSGQLADCEAFARHCMDDYDASGWLRGPWQHGRSAPLEP</sequence>
<dbReference type="KEGG" id="btha:DR62_5151"/>
<dbReference type="PANTHER" id="PTHR36117">
    <property type="entry name" value="4-HYDROXYPHENYLACETATE 3-MONOOXYGENASE-RELATED"/>
    <property type="match status" value="1"/>
</dbReference>
<dbReference type="Pfam" id="PF03241">
    <property type="entry name" value="HpaB"/>
    <property type="match status" value="1"/>
</dbReference>
<dbReference type="Pfam" id="PF11794">
    <property type="entry name" value="HpaB_N"/>
    <property type="match status" value="1"/>
</dbReference>
<dbReference type="RefSeq" id="WP_025406020.1">
    <property type="nucleotide sequence ID" value="NZ_CP008915.2"/>
</dbReference>
<evidence type="ECO:0000313" key="8">
    <source>
        <dbReference type="Proteomes" id="UP001272137"/>
    </source>
</evidence>
<dbReference type="InterPro" id="IPR046373">
    <property type="entry name" value="Acyl-CoA_Oxase/DH_mid-dom_sf"/>
</dbReference>
<dbReference type="InterPro" id="IPR024677">
    <property type="entry name" value="HpaB/PvcC"/>
</dbReference>
<dbReference type="SUPFAM" id="SSF56645">
    <property type="entry name" value="Acyl-CoA dehydrogenase NM domain-like"/>
    <property type="match status" value="1"/>
</dbReference>
<dbReference type="Gene3D" id="1.20.140.10">
    <property type="entry name" value="Butyryl-CoA Dehydrogenase, subunit A, domain 3"/>
    <property type="match status" value="1"/>
</dbReference>
<evidence type="ECO:0000313" key="7">
    <source>
        <dbReference type="EMBL" id="MDW9253661.1"/>
    </source>
</evidence>
<feature type="domain" description="HpaB/PvcC/4-BUDH C-terminal" evidence="5">
    <location>
        <begin position="275"/>
        <end position="474"/>
    </location>
</feature>
<dbReference type="PIRSF" id="PIRSF500125">
    <property type="entry name" value="4_HPA_large"/>
    <property type="match status" value="1"/>
</dbReference>
<dbReference type="InterPro" id="IPR009100">
    <property type="entry name" value="AcylCoA_DH/oxidase_NM_dom_sf"/>
</dbReference>
<dbReference type="GO" id="GO:0018601">
    <property type="term" value="F:4-nitrophenol 2-monooxygenase activity"/>
    <property type="evidence" value="ECO:0007669"/>
    <property type="project" value="UniProtKB-EC"/>
</dbReference>